<dbReference type="GO" id="GO:0016874">
    <property type="term" value="F:ligase activity"/>
    <property type="evidence" value="ECO:0007669"/>
    <property type="project" value="UniProtKB-KW"/>
</dbReference>
<dbReference type="Pfam" id="PF14535">
    <property type="entry name" value="AMP-binding_C_2"/>
    <property type="match status" value="1"/>
</dbReference>
<protein>
    <submittedName>
        <fullName evidence="3">Phenylacetate-CoA ligase</fullName>
    </submittedName>
</protein>
<dbReference type="RefSeq" id="WP_133535372.1">
    <property type="nucleotide sequence ID" value="NZ_SNYH01000002.1"/>
</dbReference>
<reference evidence="3 4" key="1">
    <citation type="submission" date="2019-03" db="EMBL/GenBank/DDBJ databases">
        <title>Genomic Encyclopedia of Type Strains, Phase III (KMG-III): the genomes of soil and plant-associated and newly described type strains.</title>
        <authorList>
            <person name="Whitman W."/>
        </authorList>
    </citation>
    <scope>NUCLEOTIDE SEQUENCE [LARGE SCALE GENOMIC DNA]</scope>
    <source>
        <strain evidence="3 4">CECT 8283</strain>
    </source>
</reference>
<dbReference type="InterPro" id="IPR028154">
    <property type="entry name" value="AMP-dep_Lig_C"/>
</dbReference>
<comment type="caution">
    <text evidence="3">The sequence shown here is derived from an EMBL/GenBank/DDBJ whole genome shotgun (WGS) entry which is preliminary data.</text>
</comment>
<dbReference type="OrthoDB" id="580775at2"/>
<evidence type="ECO:0000313" key="4">
    <source>
        <dbReference type="Proteomes" id="UP000295390"/>
    </source>
</evidence>
<dbReference type="PANTHER" id="PTHR43845">
    <property type="entry name" value="BLR5969 PROTEIN"/>
    <property type="match status" value="1"/>
</dbReference>
<dbReference type="PANTHER" id="PTHR43845:SF1">
    <property type="entry name" value="BLR5969 PROTEIN"/>
    <property type="match status" value="1"/>
</dbReference>
<evidence type="ECO:0000259" key="1">
    <source>
        <dbReference type="Pfam" id="PF00501"/>
    </source>
</evidence>
<dbReference type="Pfam" id="PF00501">
    <property type="entry name" value="AMP-binding"/>
    <property type="match status" value="1"/>
</dbReference>
<dbReference type="SUPFAM" id="SSF56801">
    <property type="entry name" value="Acetyl-CoA synthetase-like"/>
    <property type="match status" value="1"/>
</dbReference>
<evidence type="ECO:0000313" key="3">
    <source>
        <dbReference type="EMBL" id="TDQ28871.1"/>
    </source>
</evidence>
<gene>
    <name evidence="3" type="ORF">DFQ07_1252</name>
</gene>
<name>A0A4R6TL35_9FLAO</name>
<accession>A0A4R6TL35</accession>
<dbReference type="InterPro" id="IPR042099">
    <property type="entry name" value="ANL_N_sf"/>
</dbReference>
<dbReference type="InterPro" id="IPR000873">
    <property type="entry name" value="AMP-dep_synth/lig_dom"/>
</dbReference>
<feature type="domain" description="AMP-dependent synthetase/ligase" evidence="1">
    <location>
        <begin position="72"/>
        <end position="287"/>
    </location>
</feature>
<keyword evidence="3" id="KW-0436">Ligase</keyword>
<evidence type="ECO:0000259" key="2">
    <source>
        <dbReference type="Pfam" id="PF14535"/>
    </source>
</evidence>
<feature type="domain" description="AMP-dependent ligase C-terminal" evidence="2">
    <location>
        <begin position="335"/>
        <end position="411"/>
    </location>
</feature>
<organism evidence="3 4">
    <name type="scientific">Tenacibaculum caenipelagi</name>
    <dbReference type="NCBI Taxonomy" id="1325435"/>
    <lineage>
        <taxon>Bacteria</taxon>
        <taxon>Pseudomonadati</taxon>
        <taxon>Bacteroidota</taxon>
        <taxon>Flavobacteriia</taxon>
        <taxon>Flavobacteriales</taxon>
        <taxon>Flavobacteriaceae</taxon>
        <taxon>Tenacibaculum</taxon>
    </lineage>
</organism>
<dbReference type="Gene3D" id="3.30.300.30">
    <property type="match status" value="1"/>
</dbReference>
<proteinExistence type="predicted"/>
<dbReference type="InterPro" id="IPR045851">
    <property type="entry name" value="AMP-bd_C_sf"/>
</dbReference>
<dbReference type="Proteomes" id="UP000295390">
    <property type="component" value="Unassembled WGS sequence"/>
</dbReference>
<dbReference type="Gene3D" id="3.40.50.12780">
    <property type="entry name" value="N-terminal domain of ligase-like"/>
    <property type="match status" value="1"/>
</dbReference>
<sequence>MIPEIEGASLRDIKKFQEQKLVELLSYVKENSKYYQRVFQKHNIDISEIKTLESLEKIPVTTKEDLQLYNDDFICVEDHQIIDVVTTSGTLGEPITFVLSDKDLDRLAYNEYLSFACAGITKDDRIQLTTTLDKRFMAGLAYFLGARKLGASIIRVGVGSPELQWDSILKLKPTCLVAVPSFLIKLIAFAKANNIALDTTSVKKVICIGEPIKESDFSPNILAKKIQEDWNVELYSTYASTEKSTAFTECEEQKGGHHHPELIIVEVLDEHDKAVKEGGKGELTITTLGVEAMPLLKYKTGDIVELHQDLCKCGRNTLRVGPVLGRKKQMIKLKGTTIFPQAIKSVLNEVDEVNNYVIKISKDDFLNDKVTIKVEADTDQEILRKTLQQKCKTKIRVTPFIEFVSKREIHALMFPKLGRKPIDVIDERNCIT</sequence>
<dbReference type="AlphaFoldDB" id="A0A4R6TL35"/>
<keyword evidence="4" id="KW-1185">Reference proteome</keyword>
<dbReference type="EMBL" id="SNYH01000002">
    <property type="protein sequence ID" value="TDQ28871.1"/>
    <property type="molecule type" value="Genomic_DNA"/>
</dbReference>